<name>A0A6F8YIE4_9ACTN</name>
<reference evidence="1 2" key="1">
    <citation type="submission" date="2020-03" db="EMBL/GenBank/DDBJ databases">
        <title>Whole genome shotgun sequence of Phytohabitans suffuscus NBRC 105367.</title>
        <authorList>
            <person name="Komaki H."/>
            <person name="Tamura T."/>
        </authorList>
    </citation>
    <scope>NUCLEOTIDE SEQUENCE [LARGE SCALE GENOMIC DNA]</scope>
    <source>
        <strain evidence="1 2">NBRC 105367</strain>
    </source>
</reference>
<gene>
    <name evidence="1" type="ORF">Psuf_030510</name>
</gene>
<dbReference type="RefSeq" id="WP_173157483.1">
    <property type="nucleotide sequence ID" value="NZ_AP022871.1"/>
</dbReference>
<dbReference type="Proteomes" id="UP000503011">
    <property type="component" value="Chromosome"/>
</dbReference>
<keyword evidence="2" id="KW-1185">Reference proteome</keyword>
<reference evidence="1 2" key="2">
    <citation type="submission" date="2020-03" db="EMBL/GenBank/DDBJ databases">
        <authorList>
            <person name="Ichikawa N."/>
            <person name="Kimura A."/>
            <person name="Kitahashi Y."/>
            <person name="Uohara A."/>
        </authorList>
    </citation>
    <scope>NUCLEOTIDE SEQUENCE [LARGE SCALE GENOMIC DNA]</scope>
    <source>
        <strain evidence="1 2">NBRC 105367</strain>
    </source>
</reference>
<evidence type="ECO:0000313" key="1">
    <source>
        <dbReference type="EMBL" id="BCB85738.1"/>
    </source>
</evidence>
<dbReference type="AlphaFoldDB" id="A0A6F8YIE4"/>
<accession>A0A6F8YIE4</accession>
<dbReference type="EMBL" id="AP022871">
    <property type="protein sequence ID" value="BCB85738.1"/>
    <property type="molecule type" value="Genomic_DNA"/>
</dbReference>
<sequence>MTEHTGWCERGHHCGAAEHRGAPIVVDVPAHGRATLVRVRTDDGQEHAEICLRIALSTQEQSARRQLHRLLSDLRILVIRAATAHHPRPRRRGPAA</sequence>
<evidence type="ECO:0000313" key="2">
    <source>
        <dbReference type="Proteomes" id="UP000503011"/>
    </source>
</evidence>
<protein>
    <submittedName>
        <fullName evidence="1">Uncharacterized protein</fullName>
    </submittedName>
</protein>
<proteinExistence type="predicted"/>
<organism evidence="1 2">
    <name type="scientific">Phytohabitans suffuscus</name>
    <dbReference type="NCBI Taxonomy" id="624315"/>
    <lineage>
        <taxon>Bacteria</taxon>
        <taxon>Bacillati</taxon>
        <taxon>Actinomycetota</taxon>
        <taxon>Actinomycetes</taxon>
        <taxon>Micromonosporales</taxon>
        <taxon>Micromonosporaceae</taxon>
    </lineage>
</organism>
<dbReference type="KEGG" id="psuu:Psuf_030510"/>